<evidence type="ECO:0000313" key="1">
    <source>
        <dbReference type="EMBL" id="QYW06618.1"/>
    </source>
</evidence>
<name>A0A975UUS7_9CAUD</name>
<dbReference type="Proteomes" id="UP001058093">
    <property type="component" value="Segment"/>
</dbReference>
<keyword evidence="2" id="KW-1185">Reference proteome</keyword>
<accession>A0A975UUS7</accession>
<organism evidence="1 2">
    <name type="scientific">Pseudomonas phage UAVern</name>
    <dbReference type="NCBI Taxonomy" id="2856997"/>
    <lineage>
        <taxon>Viruses</taxon>
        <taxon>Duplodnaviria</taxon>
        <taxon>Heunggongvirae</taxon>
        <taxon>Uroviricota</taxon>
        <taxon>Caudoviricetes</taxon>
        <taxon>Vandenendeviridae</taxon>
        <taxon>Gorskivirinae</taxon>
        <taxon>Uavernvirus</taxon>
        <taxon>Uavernvirus uavern</taxon>
    </lineage>
</organism>
<sequence length="139" mass="15018">MLNYLLAILFASTIGFGMATYHLTGKLAVAVEHAERLQKLAADNVQAVERAVDSCKITLKTIDDTQKAVDALNESRNNDLSALKDVPHITLPETQVNGTTKPTAPAKAADDLRLSPDTMRLLDNAYCSGAKADPYCTTR</sequence>
<gene>
    <name evidence="1" type="ORF">uav_087</name>
</gene>
<protein>
    <submittedName>
        <fullName evidence="1">Uncharacterized protein</fullName>
    </submittedName>
</protein>
<dbReference type="EMBL" id="MZ605293">
    <property type="protein sequence ID" value="QYW06618.1"/>
    <property type="molecule type" value="Genomic_DNA"/>
</dbReference>
<reference evidence="1" key="1">
    <citation type="submission" date="2021-07" db="EMBL/GenBank/DDBJ databases">
        <title>Complete genome sequence and phylogenomic analysis of the two lytic bacteriophage isolated from terrestrial biotopes of Antarctica.</title>
        <authorList>
            <person name="Holovan V."/>
            <person name="Rabalski L."/>
            <person name="Zlatohurska M."/>
            <person name="Andriichuk O."/>
            <person name="Budzanivska I."/>
            <person name="Shevchenko O."/>
            <person name="Gupalo A."/>
        </authorList>
    </citation>
    <scope>NUCLEOTIDE SEQUENCE</scope>
</reference>
<evidence type="ECO:0000313" key="2">
    <source>
        <dbReference type="Proteomes" id="UP001058093"/>
    </source>
</evidence>
<proteinExistence type="predicted"/>